<name>A0AAW1S3B7_9CHLO</name>
<feature type="chain" id="PRO_5043087513" description="Dolichyl-diphosphooligosaccharide--protein glycosyltransferase 48 kDa subunit" evidence="8">
    <location>
        <begin position="22"/>
        <end position="432"/>
    </location>
</feature>
<feature type="domain" description="OST48 N-terminal" evidence="9">
    <location>
        <begin position="26"/>
        <end position="276"/>
    </location>
</feature>
<sequence>MRGRATLLACALWLTVTRVQAQKSDVLVILEDQQLKSTHSIFFGHLRQLGYQLDYRSADDKKLQLRDWDSWLYDKVICFAAAVPEFGGAADAQALLEFVDSGRDLLLATDSSASDELRELTAGVGVDLEPQGRAVIDHFSYALQSLTVDHTVVSGQAALAASAVLGGPIEAPVLFRGIGASVAPESELVLKVLTAGSTAISAVPGKPLTEAPTLAGNETTLTAAIQTRNNARVTVCGSIDLFSNEFFRWSPVVVTPGQRVGQSGNRAFATQLAEWTLQDRGRLRVSKVRHVLAGTSETPQRYRIRDQVDFSVDIHEWRKGSWQPFKADDVQLEFVMLHPYLRVNLAHNNKGTFSTRLSVPDVYGVFKFVLNYQRPGYSHLFVSEQAPVRPFKHDEYERFIPAAFPYYASTFSMMGGFFALTLLFLYHKRPLP</sequence>
<dbReference type="InterPro" id="IPR055459">
    <property type="entry name" value="OST48_MD"/>
</dbReference>
<keyword evidence="4 8" id="KW-0812">Transmembrane</keyword>
<dbReference type="GO" id="GO:0018279">
    <property type="term" value="P:protein N-linked glycosylation via asparagine"/>
    <property type="evidence" value="ECO:0007669"/>
    <property type="project" value="UniProtKB-UniRule"/>
</dbReference>
<dbReference type="InterPro" id="IPR055457">
    <property type="entry name" value="OST48_N"/>
</dbReference>
<evidence type="ECO:0000256" key="2">
    <source>
        <dbReference type="ARBA" id="ARBA00004922"/>
    </source>
</evidence>
<comment type="subcellular location">
    <subcellularLocation>
        <location evidence="8">Endoplasmic reticulum membrane</location>
        <topology evidence="8">Single-pass type I membrane protein</topology>
    </subcellularLocation>
    <subcellularLocation>
        <location evidence="1">Membrane</location>
        <topology evidence="1">Single-pass type I membrane protein</topology>
    </subcellularLocation>
</comment>
<dbReference type="InterPro" id="IPR005013">
    <property type="entry name" value="DDOST_48_kDa_subunit"/>
</dbReference>
<comment type="function">
    <text evidence="8">Subunit of the oligosaccharyl transferase (OST) complex that catalyzes the initial transfer of a defined glycan (Glc(3)Man(9)GlcNAc(2) in eukaryotes) from the lipid carrier dolichol-pyrophosphate to an asparagine residue within an Asn-X-Ser/Thr consensus motif in nascent polypeptide chains, the first step in protein N-glycosylation. N-glycosylation occurs cotranslationally and the complex associates with the Sec61 complex at the channel-forming translocon complex that mediates protein translocation across the endoplasmic reticulum (ER).</text>
</comment>
<dbReference type="PANTHER" id="PTHR10830:SF0">
    <property type="entry name" value="DOLICHYL-DIPHOSPHOOLIGOSACCHARIDE--PROTEIN GLYCOSYLTRANSFERASE 48 KDA SUBUNIT"/>
    <property type="match status" value="1"/>
</dbReference>
<evidence type="ECO:0000256" key="1">
    <source>
        <dbReference type="ARBA" id="ARBA00004479"/>
    </source>
</evidence>
<comment type="subunit">
    <text evidence="8">Component of the oligosaccharyltransferase (OST) complex.</text>
</comment>
<feature type="signal peptide" evidence="8">
    <location>
        <begin position="1"/>
        <end position="21"/>
    </location>
</feature>
<evidence type="ECO:0000256" key="8">
    <source>
        <dbReference type="RuleBase" id="RU361142"/>
    </source>
</evidence>
<evidence type="ECO:0000256" key="6">
    <source>
        <dbReference type="ARBA" id="ARBA00022989"/>
    </source>
</evidence>
<comment type="similarity">
    <text evidence="3 8">Belongs to the DDOST 48 kDa subunit family.</text>
</comment>
<protein>
    <recommendedName>
        <fullName evidence="8">Dolichyl-diphosphooligosaccharide--protein glycosyltransferase 48 kDa subunit</fullName>
        <shortName evidence="8">Oligosaccharyl transferase 48 kDa subunit</shortName>
    </recommendedName>
</protein>
<feature type="domain" description="OST48 middle" evidence="10">
    <location>
        <begin position="292"/>
        <end position="428"/>
    </location>
</feature>
<reference evidence="11 12" key="1">
    <citation type="journal article" date="2024" name="Nat. Commun.">
        <title>Phylogenomics reveals the evolutionary origins of lichenization in chlorophyte algae.</title>
        <authorList>
            <person name="Puginier C."/>
            <person name="Libourel C."/>
            <person name="Otte J."/>
            <person name="Skaloud P."/>
            <person name="Haon M."/>
            <person name="Grisel S."/>
            <person name="Petersen M."/>
            <person name="Berrin J.G."/>
            <person name="Delaux P.M."/>
            <person name="Dal Grande F."/>
            <person name="Keller J."/>
        </authorList>
    </citation>
    <scope>NUCLEOTIDE SEQUENCE [LARGE SCALE GENOMIC DNA]</scope>
    <source>
        <strain evidence="11 12">SAG 2145</strain>
    </source>
</reference>
<evidence type="ECO:0000313" key="12">
    <source>
        <dbReference type="Proteomes" id="UP001438707"/>
    </source>
</evidence>
<dbReference type="PANTHER" id="PTHR10830">
    <property type="entry name" value="DOLICHYL-DIPHOSPHOOLIGOSACCHARIDE--PROTEIN GLYCOSYLTRANSFERASE 48 KDA SUBUNIT"/>
    <property type="match status" value="1"/>
</dbReference>
<keyword evidence="5 8" id="KW-0256">Endoplasmic reticulum</keyword>
<feature type="transmembrane region" description="Helical" evidence="8">
    <location>
        <begin position="404"/>
        <end position="426"/>
    </location>
</feature>
<accession>A0AAW1S3B7</accession>
<dbReference type="EMBL" id="JALJOS010000004">
    <property type="protein sequence ID" value="KAK9840322.1"/>
    <property type="molecule type" value="Genomic_DNA"/>
</dbReference>
<evidence type="ECO:0000256" key="4">
    <source>
        <dbReference type="ARBA" id="ARBA00022692"/>
    </source>
</evidence>
<comment type="pathway">
    <text evidence="2 8">Protein modification; protein glycosylation.</text>
</comment>
<proteinExistence type="inferred from homology"/>
<gene>
    <name evidence="11" type="ORF">WJX74_007586</name>
</gene>
<dbReference type="Pfam" id="PF03345">
    <property type="entry name" value="OST48_N"/>
    <property type="match status" value="1"/>
</dbReference>
<keyword evidence="6 8" id="KW-1133">Transmembrane helix</keyword>
<organism evidence="11 12">
    <name type="scientific">Apatococcus lobatus</name>
    <dbReference type="NCBI Taxonomy" id="904363"/>
    <lineage>
        <taxon>Eukaryota</taxon>
        <taxon>Viridiplantae</taxon>
        <taxon>Chlorophyta</taxon>
        <taxon>core chlorophytes</taxon>
        <taxon>Trebouxiophyceae</taxon>
        <taxon>Chlorellales</taxon>
        <taxon>Chlorellaceae</taxon>
        <taxon>Apatococcus</taxon>
    </lineage>
</organism>
<evidence type="ECO:0000256" key="7">
    <source>
        <dbReference type="ARBA" id="ARBA00023136"/>
    </source>
</evidence>
<evidence type="ECO:0000256" key="3">
    <source>
        <dbReference type="ARBA" id="ARBA00008743"/>
    </source>
</evidence>
<dbReference type="AlphaFoldDB" id="A0AAW1S3B7"/>
<evidence type="ECO:0000259" key="9">
    <source>
        <dbReference type="Pfam" id="PF03345"/>
    </source>
</evidence>
<dbReference type="GO" id="GO:0008250">
    <property type="term" value="C:oligosaccharyltransferase complex"/>
    <property type="evidence" value="ECO:0007669"/>
    <property type="project" value="TreeGrafter"/>
</dbReference>
<dbReference type="Proteomes" id="UP001438707">
    <property type="component" value="Unassembled WGS sequence"/>
</dbReference>
<dbReference type="Pfam" id="PF23358">
    <property type="entry name" value="OST48_MD"/>
    <property type="match status" value="1"/>
</dbReference>
<evidence type="ECO:0000313" key="11">
    <source>
        <dbReference type="EMBL" id="KAK9840322.1"/>
    </source>
</evidence>
<keyword evidence="7 8" id="KW-0472">Membrane</keyword>
<keyword evidence="8" id="KW-0732">Signal</keyword>
<comment type="caution">
    <text evidence="11">The sequence shown here is derived from an EMBL/GenBank/DDBJ whole genome shotgun (WGS) entry which is preliminary data.</text>
</comment>
<keyword evidence="12" id="KW-1185">Reference proteome</keyword>
<evidence type="ECO:0000256" key="5">
    <source>
        <dbReference type="ARBA" id="ARBA00022824"/>
    </source>
</evidence>
<evidence type="ECO:0000259" key="10">
    <source>
        <dbReference type="Pfam" id="PF23358"/>
    </source>
</evidence>